<keyword evidence="1" id="KW-1133">Transmembrane helix</keyword>
<evidence type="ECO:0008006" key="4">
    <source>
        <dbReference type="Google" id="ProtNLM"/>
    </source>
</evidence>
<accession>A0A0S2TG92</accession>
<dbReference type="STRING" id="1748243.Tel_14095"/>
<feature type="transmembrane region" description="Helical" evidence="1">
    <location>
        <begin position="112"/>
        <end position="131"/>
    </location>
</feature>
<feature type="transmembrane region" description="Helical" evidence="1">
    <location>
        <begin position="21"/>
        <end position="44"/>
    </location>
</feature>
<keyword evidence="1" id="KW-0812">Transmembrane</keyword>
<reference evidence="2" key="1">
    <citation type="submission" date="2015-10" db="EMBL/GenBank/DDBJ databases">
        <title>Description of Candidatus Tenderia electrophaga gen. nov, sp. nov., an Uncultivated Electroautotroph from a Biocathode Enrichment.</title>
        <authorList>
            <person name="Eddie B.J."/>
            <person name="Malanoski A.P."/>
            <person name="Wang Z."/>
            <person name="Hall R.J."/>
            <person name="Oh S.D."/>
            <person name="Heiner C."/>
            <person name="Lin B."/>
            <person name="Strycharz-Glaven S.M."/>
        </authorList>
    </citation>
    <scope>NUCLEOTIDE SEQUENCE [LARGE SCALE GENOMIC DNA]</scope>
    <source>
        <strain evidence="2">NRL1</strain>
    </source>
</reference>
<evidence type="ECO:0000313" key="3">
    <source>
        <dbReference type="Proteomes" id="UP000055136"/>
    </source>
</evidence>
<keyword evidence="1" id="KW-0472">Membrane</keyword>
<protein>
    <recommendedName>
        <fullName evidence="4">Yip1 domain-containing protein</fullName>
    </recommendedName>
</protein>
<dbReference type="AlphaFoldDB" id="A0A0S2TG92"/>
<name>A0A0S2TG92_9GAMM</name>
<dbReference type="KEGG" id="tee:Tel_14095"/>
<organism evidence="2 3">
    <name type="scientific">Candidatus Tenderia electrophaga</name>
    <dbReference type="NCBI Taxonomy" id="1748243"/>
    <lineage>
        <taxon>Bacteria</taxon>
        <taxon>Pseudomonadati</taxon>
        <taxon>Pseudomonadota</taxon>
        <taxon>Gammaproteobacteria</taxon>
        <taxon>Candidatus Tenderiales</taxon>
        <taxon>Candidatus Tenderiaceae</taxon>
        <taxon>Candidatus Tenderia</taxon>
    </lineage>
</organism>
<feature type="transmembrane region" description="Helical" evidence="1">
    <location>
        <begin position="50"/>
        <end position="72"/>
    </location>
</feature>
<sequence length="169" mass="18077">MGKIVDAFWKICLFRQGPQDLPASSALMLLGMLAYAATSVFVGLLNLSPVVALVSGVFDMALVAAMTQLLLWIRELGARFQQTFTALMGTGAILGLLALPLLYIQLQVGEQAALLPSVLILALVVWNLAVVGHILRHAMGAPFFVGLLLAVVFMYVSVSVMRSLFVTTG</sequence>
<keyword evidence="3" id="KW-1185">Reference proteome</keyword>
<proteinExistence type="predicted"/>
<evidence type="ECO:0000313" key="2">
    <source>
        <dbReference type="EMBL" id="ALP54177.1"/>
    </source>
</evidence>
<feature type="transmembrane region" description="Helical" evidence="1">
    <location>
        <begin position="143"/>
        <end position="165"/>
    </location>
</feature>
<evidence type="ECO:0000256" key="1">
    <source>
        <dbReference type="SAM" id="Phobius"/>
    </source>
</evidence>
<dbReference type="Proteomes" id="UP000055136">
    <property type="component" value="Chromosome"/>
</dbReference>
<feature type="transmembrane region" description="Helical" evidence="1">
    <location>
        <begin position="84"/>
        <end position="106"/>
    </location>
</feature>
<gene>
    <name evidence="2" type="ORF">Tel_14095</name>
</gene>
<dbReference type="EMBL" id="CP013099">
    <property type="protein sequence ID" value="ALP54177.1"/>
    <property type="molecule type" value="Genomic_DNA"/>
</dbReference>